<dbReference type="NCBIfam" id="TIGR03588">
    <property type="entry name" value="PseC"/>
    <property type="match status" value="1"/>
</dbReference>
<dbReference type="RefSeq" id="WP_394475200.1">
    <property type="nucleotide sequence ID" value="NZ_JBIGHV010000001.1"/>
</dbReference>
<dbReference type="EC" id="2.6.1.92" evidence="3"/>
<dbReference type="Proteomes" id="UP001606210">
    <property type="component" value="Unassembled WGS sequence"/>
</dbReference>
<evidence type="ECO:0000313" key="4">
    <source>
        <dbReference type="Proteomes" id="UP001606210"/>
    </source>
</evidence>
<comment type="caution">
    <text evidence="3">The sequence shown here is derived from an EMBL/GenBank/DDBJ whole genome shotgun (WGS) entry which is preliminary data.</text>
</comment>
<dbReference type="InterPro" id="IPR015422">
    <property type="entry name" value="PyrdxlP-dep_Trfase_small"/>
</dbReference>
<comment type="similarity">
    <text evidence="1 2">Belongs to the DegT/DnrJ/EryC1 family.</text>
</comment>
<dbReference type="SUPFAM" id="SSF53383">
    <property type="entry name" value="PLP-dependent transferases"/>
    <property type="match status" value="1"/>
</dbReference>
<dbReference type="PANTHER" id="PTHR30244:SF34">
    <property type="entry name" value="DTDP-4-AMINO-4,6-DIDEOXYGALACTOSE TRANSAMINASE"/>
    <property type="match status" value="1"/>
</dbReference>
<proteinExistence type="inferred from homology"/>
<keyword evidence="3" id="KW-0808">Transferase</keyword>
<sequence>MSVRALPYSRQDIDDDDIAAVTAVLRSDFLTQGQQLPAFEAEFAAVHQVPHALAVGNATQALHIACLALGVGPGSRVWTCTNSFLASANCARYCGADVDFVDIDPATRQISLPALAAKLEAAQATGTLPQVVIPIDFAGLPCDWPALRALADRHGFKLLQDGSHATGATLHGQPMASDWADISVFSFHAVKVVTTAEGGMVCTRDAALARTMDRLRSHGMVRDPAQMRAEPDGPWSYEQQTLGYNYRMTELQAALGRSQLRRLPGMQARREALATRYDQILADLPLRLPPRRDGAQSAWHLYAIELDDATRRKAVFEGLRAQGIGVQVHYIPIHTQPYYRALGFQPGDFPAAENYYASTISLPLFPAMSDADQDRVAAALRELLKD</sequence>
<keyword evidence="4" id="KW-1185">Reference proteome</keyword>
<dbReference type="InterPro" id="IPR000653">
    <property type="entry name" value="DegT/StrS_aminotransferase"/>
</dbReference>
<dbReference type="InterPro" id="IPR020026">
    <property type="entry name" value="PseC"/>
</dbReference>
<dbReference type="PIRSF" id="PIRSF000390">
    <property type="entry name" value="PLP_StrS"/>
    <property type="match status" value="1"/>
</dbReference>
<dbReference type="Pfam" id="PF01041">
    <property type="entry name" value="DegT_DnrJ_EryC1"/>
    <property type="match status" value="1"/>
</dbReference>
<dbReference type="Gene3D" id="3.90.1150.10">
    <property type="entry name" value="Aspartate Aminotransferase, domain 1"/>
    <property type="match status" value="1"/>
</dbReference>
<accession>A0ABW7EVC1</accession>
<gene>
    <name evidence="3" type="primary">pseC</name>
    <name evidence="3" type="ORF">ACG00Y_00005</name>
</gene>
<protein>
    <submittedName>
        <fullName evidence="3">UDP-4-amino-4, 6-dideoxy-N-acetyl-beta-L-altrosamine transaminase</fullName>
        <ecNumber evidence="3">2.6.1.92</ecNumber>
    </submittedName>
</protein>
<reference evidence="3 4" key="1">
    <citation type="submission" date="2024-08" db="EMBL/GenBank/DDBJ databases">
        <authorList>
            <person name="Lu H."/>
        </authorList>
    </citation>
    <scope>NUCLEOTIDE SEQUENCE [LARGE SCALE GENOMIC DNA]</scope>
    <source>
        <strain evidence="3 4">LYH14W</strain>
    </source>
</reference>
<dbReference type="PANTHER" id="PTHR30244">
    <property type="entry name" value="TRANSAMINASE"/>
    <property type="match status" value="1"/>
</dbReference>
<dbReference type="InterPro" id="IPR015421">
    <property type="entry name" value="PyrdxlP-dep_Trfase_major"/>
</dbReference>
<dbReference type="Gene3D" id="3.40.640.10">
    <property type="entry name" value="Type I PLP-dependent aspartate aminotransferase-like (Major domain)"/>
    <property type="match status" value="1"/>
</dbReference>
<evidence type="ECO:0000313" key="3">
    <source>
        <dbReference type="EMBL" id="MFG6428270.1"/>
    </source>
</evidence>
<dbReference type="InterPro" id="IPR015424">
    <property type="entry name" value="PyrdxlP-dep_Trfase"/>
</dbReference>
<dbReference type="GO" id="GO:0008483">
    <property type="term" value="F:transaminase activity"/>
    <property type="evidence" value="ECO:0007669"/>
    <property type="project" value="UniProtKB-KW"/>
</dbReference>
<dbReference type="CDD" id="cd00616">
    <property type="entry name" value="AHBA_syn"/>
    <property type="match status" value="1"/>
</dbReference>
<keyword evidence="3" id="KW-0032">Aminotransferase</keyword>
<keyword evidence="2" id="KW-0663">Pyridoxal phosphate</keyword>
<evidence type="ECO:0000256" key="1">
    <source>
        <dbReference type="ARBA" id="ARBA00037999"/>
    </source>
</evidence>
<dbReference type="EMBL" id="JBIGHV010000001">
    <property type="protein sequence ID" value="MFG6428270.1"/>
    <property type="molecule type" value="Genomic_DNA"/>
</dbReference>
<evidence type="ECO:0000256" key="2">
    <source>
        <dbReference type="RuleBase" id="RU004508"/>
    </source>
</evidence>
<name>A0ABW7EVC1_9BURK</name>
<organism evidence="3 4">
    <name type="scientific">Pelomonas parva</name>
    <dbReference type="NCBI Taxonomy" id="3299032"/>
    <lineage>
        <taxon>Bacteria</taxon>
        <taxon>Pseudomonadati</taxon>
        <taxon>Pseudomonadota</taxon>
        <taxon>Betaproteobacteria</taxon>
        <taxon>Burkholderiales</taxon>
        <taxon>Sphaerotilaceae</taxon>
        <taxon>Roseateles</taxon>
    </lineage>
</organism>